<protein>
    <recommendedName>
        <fullName evidence="3">HAT C-terminal dimerisation domain-containing protein</fullName>
    </recommendedName>
</protein>
<comment type="caution">
    <text evidence="1">The sequence shown here is derived from an EMBL/GenBank/DDBJ whole genome shotgun (WGS) entry which is preliminary data.</text>
</comment>
<sequence>MLSSESTKPCKRQQHLEKDVLSIKIKMWIFSNAEKQQQKKPGLMQMEVSNSKKFQTAVEASYVVLQQIARTKTSHTICERLVLSACKDIVSLILGNDTAKKLNILSTSNDTVKHRICEMSEDIKKQVVHKIKHSAFIDIFDSLNDLNLSLHGKCSTLIDLTNIIRAFQINLDLWCRKLDSDRYDMFPTLSSFSKEKEVNIDSALKVMAEQFPTEDIHTQDQFVDTIDDDDEVKAKFTQLPPKQFWCSVASEYPLVSEMALKVLLLFPTIYAYENGFSSLLTTKTKS</sequence>
<dbReference type="Proteomes" id="UP000827986">
    <property type="component" value="Unassembled WGS sequence"/>
</dbReference>
<name>A0A9D4B1E1_9SAUR</name>
<dbReference type="AlphaFoldDB" id="A0A9D4B1E1"/>
<reference evidence="1" key="1">
    <citation type="submission" date="2021-09" db="EMBL/GenBank/DDBJ databases">
        <title>The genome of Mauremys mutica provides insights into the evolution of semi-aquatic lifestyle.</title>
        <authorList>
            <person name="Gong S."/>
            <person name="Gao Y."/>
        </authorList>
    </citation>
    <scope>NUCLEOTIDE SEQUENCE</scope>
    <source>
        <strain evidence="1">MM-2020</strain>
        <tissue evidence="1">Muscle</tissue>
    </source>
</reference>
<accession>A0A9D4B1E1</accession>
<organism evidence="1 2">
    <name type="scientific">Mauremys mutica</name>
    <name type="common">yellowpond turtle</name>
    <dbReference type="NCBI Taxonomy" id="74926"/>
    <lineage>
        <taxon>Eukaryota</taxon>
        <taxon>Metazoa</taxon>
        <taxon>Chordata</taxon>
        <taxon>Craniata</taxon>
        <taxon>Vertebrata</taxon>
        <taxon>Euteleostomi</taxon>
        <taxon>Archelosauria</taxon>
        <taxon>Testudinata</taxon>
        <taxon>Testudines</taxon>
        <taxon>Cryptodira</taxon>
        <taxon>Durocryptodira</taxon>
        <taxon>Testudinoidea</taxon>
        <taxon>Geoemydidae</taxon>
        <taxon>Geoemydinae</taxon>
        <taxon>Mauremys</taxon>
    </lineage>
</organism>
<gene>
    <name evidence="1" type="ORF">KIL84_010866</name>
</gene>
<evidence type="ECO:0000313" key="2">
    <source>
        <dbReference type="Proteomes" id="UP000827986"/>
    </source>
</evidence>
<evidence type="ECO:0000313" key="1">
    <source>
        <dbReference type="EMBL" id="KAH1177164.1"/>
    </source>
</evidence>
<dbReference type="PANTHER" id="PTHR45913:SF19">
    <property type="entry name" value="LOW QUALITY PROTEIN: ZINC FINGER BED DOMAIN-CONTAINING PROTEIN 5-LIKE"/>
    <property type="match status" value="1"/>
</dbReference>
<dbReference type="EMBL" id="JAHDVG010000474">
    <property type="protein sequence ID" value="KAH1177164.1"/>
    <property type="molecule type" value="Genomic_DNA"/>
</dbReference>
<keyword evidence="2" id="KW-1185">Reference proteome</keyword>
<dbReference type="PANTHER" id="PTHR45913">
    <property type="entry name" value="EPM2A-INTERACTING PROTEIN 1"/>
    <property type="match status" value="1"/>
</dbReference>
<evidence type="ECO:0008006" key="3">
    <source>
        <dbReference type="Google" id="ProtNLM"/>
    </source>
</evidence>
<proteinExistence type="predicted"/>